<evidence type="ECO:0000313" key="3">
    <source>
        <dbReference type="Proteomes" id="UP000198310"/>
    </source>
</evidence>
<sequence length="68" mass="7512">MKTNLATSTSVPEHPRKSLSAGGETPDNMTKDSSGLGLMLLQFAELTDSLGEHYIFYPTHEAIYFKVH</sequence>
<feature type="region of interest" description="Disordered" evidence="1">
    <location>
        <begin position="1"/>
        <end position="31"/>
    </location>
</feature>
<dbReference type="Proteomes" id="UP000198310">
    <property type="component" value="Unassembled WGS sequence"/>
</dbReference>
<feature type="compositionally biased region" description="Polar residues" evidence="1">
    <location>
        <begin position="1"/>
        <end position="11"/>
    </location>
</feature>
<gene>
    <name evidence="2" type="ORF">SAMN06269173_1197</name>
</gene>
<dbReference type="AlphaFoldDB" id="A0A239B8L3"/>
<evidence type="ECO:0000256" key="1">
    <source>
        <dbReference type="SAM" id="MobiDB-lite"/>
    </source>
</evidence>
<dbReference type="EMBL" id="FZNS01000019">
    <property type="protein sequence ID" value="SNS03483.1"/>
    <property type="molecule type" value="Genomic_DNA"/>
</dbReference>
<evidence type="ECO:0000313" key="2">
    <source>
        <dbReference type="EMBL" id="SNS03483.1"/>
    </source>
</evidence>
<proteinExistence type="predicted"/>
<dbReference type="RefSeq" id="WP_045689029.1">
    <property type="nucleotide sequence ID" value="NZ_FZNS01000019.1"/>
</dbReference>
<organism evidence="2 3">
    <name type="scientific">Hymenobacter mucosus</name>
    <dbReference type="NCBI Taxonomy" id="1411120"/>
    <lineage>
        <taxon>Bacteria</taxon>
        <taxon>Pseudomonadati</taxon>
        <taxon>Bacteroidota</taxon>
        <taxon>Cytophagia</taxon>
        <taxon>Cytophagales</taxon>
        <taxon>Hymenobacteraceae</taxon>
        <taxon>Hymenobacter</taxon>
    </lineage>
</organism>
<protein>
    <submittedName>
        <fullName evidence="2">Uncharacterized protein</fullName>
    </submittedName>
</protein>
<reference evidence="3" key="1">
    <citation type="submission" date="2017-06" db="EMBL/GenBank/DDBJ databases">
        <authorList>
            <person name="Varghese N."/>
            <person name="Submissions S."/>
        </authorList>
    </citation>
    <scope>NUCLEOTIDE SEQUENCE [LARGE SCALE GENOMIC DNA]</scope>
    <source>
        <strain evidence="3">DSM 28041</strain>
    </source>
</reference>
<name>A0A239B8L3_9BACT</name>
<keyword evidence="3" id="KW-1185">Reference proteome</keyword>
<accession>A0A239B8L3</accession>